<dbReference type="InterPro" id="IPR039421">
    <property type="entry name" value="Type_1_exporter"/>
</dbReference>
<proteinExistence type="predicted"/>
<feature type="domain" description="ABC transporter" evidence="2">
    <location>
        <begin position="109"/>
        <end position="154"/>
    </location>
</feature>
<sequence length="198" mass="22540">MGLSSQYQAKQKSLTQTNKNLCLKFNRTKSLNKAFPSVFLVEVFPFILLSLATNYADYAVSRDRINTFLRLPEENYNLAGKKINPAIPITAITFRNVYFRYQGQSEWVLKNYSRTLTPDKVNRLIGKNGAGKSTVLYLLLGMLVPHKGQIIITDLQEQNYNLHQEGGSTGQKQLANLNQILERRKDAQIFCFDEADNA</sequence>
<evidence type="ECO:0000313" key="4">
    <source>
        <dbReference type="Proteomes" id="UP001153678"/>
    </source>
</evidence>
<organism evidence="3 4">
    <name type="scientific">Funneliformis geosporum</name>
    <dbReference type="NCBI Taxonomy" id="1117311"/>
    <lineage>
        <taxon>Eukaryota</taxon>
        <taxon>Fungi</taxon>
        <taxon>Fungi incertae sedis</taxon>
        <taxon>Mucoromycota</taxon>
        <taxon>Glomeromycotina</taxon>
        <taxon>Glomeromycetes</taxon>
        <taxon>Glomerales</taxon>
        <taxon>Glomeraceae</taxon>
        <taxon>Funneliformis</taxon>
    </lineage>
</organism>
<dbReference type="Proteomes" id="UP001153678">
    <property type="component" value="Unassembled WGS sequence"/>
</dbReference>
<dbReference type="SUPFAM" id="SSF52540">
    <property type="entry name" value="P-loop containing nucleoside triphosphate hydrolases"/>
    <property type="match status" value="1"/>
</dbReference>
<dbReference type="PANTHER" id="PTHR24221:SF654">
    <property type="entry name" value="ATP-BINDING CASSETTE SUB-FAMILY B MEMBER 6"/>
    <property type="match status" value="1"/>
</dbReference>
<dbReference type="InterPro" id="IPR003439">
    <property type="entry name" value="ABC_transporter-like_ATP-bd"/>
</dbReference>
<gene>
    <name evidence="3" type="ORF">FWILDA_LOCUS16799</name>
</gene>
<dbReference type="InterPro" id="IPR027417">
    <property type="entry name" value="P-loop_NTPase"/>
</dbReference>
<keyword evidence="1" id="KW-0812">Transmembrane</keyword>
<dbReference type="PANTHER" id="PTHR24221">
    <property type="entry name" value="ATP-BINDING CASSETTE SUB-FAMILY B"/>
    <property type="match status" value="1"/>
</dbReference>
<feature type="non-terminal residue" evidence="3">
    <location>
        <position position="198"/>
    </location>
</feature>
<accession>A0A9W4T799</accession>
<reference evidence="3" key="1">
    <citation type="submission" date="2022-08" db="EMBL/GenBank/DDBJ databases">
        <authorList>
            <person name="Kallberg Y."/>
            <person name="Tangrot J."/>
            <person name="Rosling A."/>
        </authorList>
    </citation>
    <scope>NUCLEOTIDE SEQUENCE</scope>
    <source>
        <strain evidence="3">Wild A</strain>
    </source>
</reference>
<dbReference type="Pfam" id="PF00005">
    <property type="entry name" value="ABC_tran"/>
    <property type="match status" value="1"/>
</dbReference>
<dbReference type="EMBL" id="CAMKVN010011595">
    <property type="protein sequence ID" value="CAI2194883.1"/>
    <property type="molecule type" value="Genomic_DNA"/>
</dbReference>
<protein>
    <submittedName>
        <fullName evidence="3">14189_t:CDS:1</fullName>
    </submittedName>
</protein>
<feature type="transmembrane region" description="Helical" evidence="1">
    <location>
        <begin position="34"/>
        <end position="56"/>
    </location>
</feature>
<comment type="caution">
    <text evidence="3">The sequence shown here is derived from an EMBL/GenBank/DDBJ whole genome shotgun (WGS) entry which is preliminary data.</text>
</comment>
<dbReference type="AlphaFoldDB" id="A0A9W4T799"/>
<dbReference type="GO" id="GO:0016887">
    <property type="term" value="F:ATP hydrolysis activity"/>
    <property type="evidence" value="ECO:0007669"/>
    <property type="project" value="InterPro"/>
</dbReference>
<dbReference type="OrthoDB" id="2445210at2759"/>
<name>A0A9W4T799_9GLOM</name>
<keyword evidence="4" id="KW-1185">Reference proteome</keyword>
<keyword evidence="1" id="KW-1133">Transmembrane helix</keyword>
<keyword evidence="1" id="KW-0472">Membrane</keyword>
<dbReference type="GO" id="GO:0042626">
    <property type="term" value="F:ATPase-coupled transmembrane transporter activity"/>
    <property type="evidence" value="ECO:0007669"/>
    <property type="project" value="TreeGrafter"/>
</dbReference>
<evidence type="ECO:0000259" key="2">
    <source>
        <dbReference type="Pfam" id="PF00005"/>
    </source>
</evidence>
<evidence type="ECO:0000256" key="1">
    <source>
        <dbReference type="SAM" id="Phobius"/>
    </source>
</evidence>
<evidence type="ECO:0000313" key="3">
    <source>
        <dbReference type="EMBL" id="CAI2194883.1"/>
    </source>
</evidence>
<dbReference type="Gene3D" id="3.40.50.300">
    <property type="entry name" value="P-loop containing nucleotide triphosphate hydrolases"/>
    <property type="match status" value="1"/>
</dbReference>
<dbReference type="GO" id="GO:0005524">
    <property type="term" value="F:ATP binding"/>
    <property type="evidence" value="ECO:0007669"/>
    <property type="project" value="InterPro"/>
</dbReference>